<dbReference type="InterPro" id="IPR050624">
    <property type="entry name" value="HTH-type_Tx_Regulator"/>
</dbReference>
<reference evidence="4 5" key="1">
    <citation type="journal article" date="2012" name="J. Bacteriol.">
        <title>Complete Genome Sequence of Mycobacterium fortuitum subsp. fortuitum Type Strain DSM46621.</title>
        <authorList>
            <person name="Ho Y.S."/>
            <person name="Adroub S.A."/>
            <person name="Aleisa F."/>
            <person name="Mahmood H."/>
            <person name="Othoum G."/>
            <person name="Rashid F."/>
            <person name="Zaher M."/>
            <person name="Ali S."/>
            <person name="Bitter W."/>
            <person name="Pain A."/>
            <person name="Abdallah A.M."/>
        </authorList>
    </citation>
    <scope>NUCLEOTIDE SEQUENCE [LARGE SCALE GENOMIC DNA]</scope>
    <source>
        <strain evidence="5">DSM46621</strain>
    </source>
</reference>
<dbReference type="SUPFAM" id="SSF46689">
    <property type="entry name" value="Homeodomain-like"/>
    <property type="match status" value="1"/>
</dbReference>
<dbReference type="GO" id="GO:0003677">
    <property type="term" value="F:DNA binding"/>
    <property type="evidence" value="ECO:0007669"/>
    <property type="project" value="UniProtKB-UniRule"/>
</dbReference>
<dbReference type="AlphaFoldDB" id="K0UXS3"/>
<comment type="caution">
    <text evidence="4">The sequence shown here is derived from an EMBL/GenBank/DDBJ whole genome shotgun (WGS) entry which is preliminary data.</text>
</comment>
<dbReference type="PANTHER" id="PTHR43479">
    <property type="entry name" value="ACREF/ENVCD OPERON REPRESSOR-RELATED"/>
    <property type="match status" value="1"/>
</dbReference>
<dbReference type="GeneID" id="93415197"/>
<dbReference type="Gene3D" id="1.10.357.10">
    <property type="entry name" value="Tetracycline Repressor, domain 2"/>
    <property type="match status" value="1"/>
</dbReference>
<dbReference type="InterPro" id="IPR009057">
    <property type="entry name" value="Homeodomain-like_sf"/>
</dbReference>
<dbReference type="EMBL" id="ALQB01000077">
    <property type="protein sequence ID" value="EJZ11902.1"/>
    <property type="molecule type" value="Genomic_DNA"/>
</dbReference>
<dbReference type="RefSeq" id="WP_003885082.1">
    <property type="nucleotide sequence ID" value="NZ_JH814761.1"/>
</dbReference>
<dbReference type="HOGENOM" id="CLU_069356_13_2_11"/>
<dbReference type="InterPro" id="IPR036271">
    <property type="entry name" value="Tet_transcr_reg_TetR-rel_C_sf"/>
</dbReference>
<evidence type="ECO:0000313" key="5">
    <source>
        <dbReference type="Proteomes" id="UP000006043"/>
    </source>
</evidence>
<dbReference type="SUPFAM" id="SSF48498">
    <property type="entry name" value="Tetracyclin repressor-like, C-terminal domain"/>
    <property type="match status" value="1"/>
</dbReference>
<evidence type="ECO:0000313" key="4">
    <source>
        <dbReference type="EMBL" id="EJZ11902.1"/>
    </source>
</evidence>
<protein>
    <submittedName>
        <fullName evidence="4">TetR family transcriptional regulator</fullName>
    </submittedName>
</protein>
<dbReference type="PANTHER" id="PTHR43479:SF11">
    <property type="entry name" value="ACREF_ENVCD OPERON REPRESSOR-RELATED"/>
    <property type="match status" value="1"/>
</dbReference>
<feature type="DNA-binding region" description="H-T-H motif" evidence="2">
    <location>
        <begin position="45"/>
        <end position="64"/>
    </location>
</feature>
<dbReference type="Proteomes" id="UP000006043">
    <property type="component" value="Unassembled WGS sequence"/>
</dbReference>
<name>K0UXS3_MYCFO</name>
<sequence>MKVSASGASRVYGGVTGEQRIAERRRKLIEAGMNLFGSGDSSNVRVKDVVVEAGLTERYFYESFSDLGSLFEAVLEVTMDVIERDVEAAILKAPDDGLSRVSAGLRTSVEVLAADPRMIRIVFVEALGKGGRASSRRHEILVRAAQNFFRWSEAGLGDFGSGPVESRMKAFAMSGAASELLISWAEGLLDVSPEELADFLVGLYWRTNLP</sequence>
<evidence type="ECO:0000256" key="2">
    <source>
        <dbReference type="PROSITE-ProRule" id="PRU00335"/>
    </source>
</evidence>
<evidence type="ECO:0000256" key="1">
    <source>
        <dbReference type="ARBA" id="ARBA00023125"/>
    </source>
</evidence>
<gene>
    <name evidence="4" type="ORF">MFORT_18263</name>
</gene>
<evidence type="ECO:0000259" key="3">
    <source>
        <dbReference type="PROSITE" id="PS50977"/>
    </source>
</evidence>
<dbReference type="PROSITE" id="PS50977">
    <property type="entry name" value="HTH_TETR_2"/>
    <property type="match status" value="1"/>
</dbReference>
<proteinExistence type="predicted"/>
<dbReference type="InterPro" id="IPR001647">
    <property type="entry name" value="HTH_TetR"/>
</dbReference>
<organism evidence="4 5">
    <name type="scientific">Mycolicibacterium fortuitum subsp. fortuitum DSM 46621 = ATCC 6841 = JCM 6387</name>
    <dbReference type="NCBI Taxonomy" id="1214102"/>
    <lineage>
        <taxon>Bacteria</taxon>
        <taxon>Bacillati</taxon>
        <taxon>Actinomycetota</taxon>
        <taxon>Actinomycetes</taxon>
        <taxon>Mycobacteriales</taxon>
        <taxon>Mycobacteriaceae</taxon>
        <taxon>Mycolicibacterium</taxon>
    </lineage>
</organism>
<keyword evidence="1 2" id="KW-0238">DNA-binding</keyword>
<accession>K0UXS3</accession>
<feature type="domain" description="HTH tetR-type" evidence="3">
    <location>
        <begin position="22"/>
        <end position="82"/>
    </location>
</feature>